<dbReference type="AlphaFoldDB" id="A0AAV4FC49"/>
<proteinExistence type="predicted"/>
<evidence type="ECO:0000313" key="3">
    <source>
        <dbReference type="Proteomes" id="UP000762676"/>
    </source>
</evidence>
<gene>
    <name evidence="2" type="ORF">ElyMa_003787700</name>
</gene>
<dbReference type="PANTHER" id="PTHR34239">
    <property type="entry name" value="APPLE DOMAIN-CONTAINING PROTEIN"/>
    <property type="match status" value="1"/>
</dbReference>
<dbReference type="PANTHER" id="PTHR34239:SF2">
    <property type="entry name" value="TRANSPOSABLE ELEMENT P TRANSPOSASE_THAP9 CONSERVED DOMAIN-CONTAINING PROTEIN"/>
    <property type="match status" value="1"/>
</dbReference>
<name>A0AAV4FC49_9GAST</name>
<keyword evidence="3" id="KW-1185">Reference proteome</keyword>
<accession>A0AAV4FC49</accession>
<feature type="region of interest" description="Disordered" evidence="1">
    <location>
        <begin position="1"/>
        <end position="103"/>
    </location>
</feature>
<dbReference type="EMBL" id="BMAT01007749">
    <property type="protein sequence ID" value="GFR70500.1"/>
    <property type="molecule type" value="Genomic_DNA"/>
</dbReference>
<sequence>MAAKKGVHSLSSNACTSNKSATMPNPQMCLKEPSIPHPLSEDRSTEVINAAAGPSDAEHAQSARDGAAPPSHSATSRTGEKRRWGDKAKPGRAKGKEAFETSDTELSEIKAQLASLMQLVPMVHEIKKAYDESMTLVNEDVSVCGENEDANETEDNEPYDMAYFDNVAGISTEKEYNVQPKIATGVEKILSEGLSKETVDNLYKKYQRPTNCTRLAVLPCNPEVFKHASTKAKMRDSSLQNTQKALIKGVCAITSAFDDLSKSPTDSDTAMALLEEK</sequence>
<reference evidence="2 3" key="1">
    <citation type="journal article" date="2021" name="Elife">
        <title>Chloroplast acquisition without the gene transfer in kleptoplastic sea slugs, Plakobranchus ocellatus.</title>
        <authorList>
            <person name="Maeda T."/>
            <person name="Takahashi S."/>
            <person name="Yoshida T."/>
            <person name="Shimamura S."/>
            <person name="Takaki Y."/>
            <person name="Nagai Y."/>
            <person name="Toyoda A."/>
            <person name="Suzuki Y."/>
            <person name="Arimoto A."/>
            <person name="Ishii H."/>
            <person name="Satoh N."/>
            <person name="Nishiyama T."/>
            <person name="Hasebe M."/>
            <person name="Maruyama T."/>
            <person name="Minagawa J."/>
            <person name="Obokata J."/>
            <person name="Shigenobu S."/>
        </authorList>
    </citation>
    <scope>NUCLEOTIDE SEQUENCE [LARGE SCALE GENOMIC DNA]</scope>
</reference>
<dbReference type="Proteomes" id="UP000762676">
    <property type="component" value="Unassembled WGS sequence"/>
</dbReference>
<organism evidence="2 3">
    <name type="scientific">Elysia marginata</name>
    <dbReference type="NCBI Taxonomy" id="1093978"/>
    <lineage>
        <taxon>Eukaryota</taxon>
        <taxon>Metazoa</taxon>
        <taxon>Spiralia</taxon>
        <taxon>Lophotrochozoa</taxon>
        <taxon>Mollusca</taxon>
        <taxon>Gastropoda</taxon>
        <taxon>Heterobranchia</taxon>
        <taxon>Euthyneura</taxon>
        <taxon>Panpulmonata</taxon>
        <taxon>Sacoglossa</taxon>
        <taxon>Placobranchoidea</taxon>
        <taxon>Plakobranchidae</taxon>
        <taxon>Elysia</taxon>
    </lineage>
</organism>
<feature type="compositionally biased region" description="Polar residues" evidence="1">
    <location>
        <begin position="9"/>
        <end position="25"/>
    </location>
</feature>
<evidence type="ECO:0000256" key="1">
    <source>
        <dbReference type="SAM" id="MobiDB-lite"/>
    </source>
</evidence>
<evidence type="ECO:0000313" key="2">
    <source>
        <dbReference type="EMBL" id="GFR70500.1"/>
    </source>
</evidence>
<feature type="compositionally biased region" description="Basic and acidic residues" evidence="1">
    <location>
        <begin position="78"/>
        <end position="99"/>
    </location>
</feature>
<comment type="caution">
    <text evidence="2">The sequence shown here is derived from an EMBL/GenBank/DDBJ whole genome shotgun (WGS) entry which is preliminary data.</text>
</comment>
<protein>
    <submittedName>
        <fullName evidence="2">Uncharacterized protein</fullName>
    </submittedName>
</protein>
<feature type="non-terminal residue" evidence="2">
    <location>
        <position position="277"/>
    </location>
</feature>